<gene>
    <name evidence="2" type="ORF">CJD38_11685</name>
</gene>
<organism evidence="2 3">
    <name type="scientific">Stenotrophobium rhamnosiphilum</name>
    <dbReference type="NCBI Taxonomy" id="2029166"/>
    <lineage>
        <taxon>Bacteria</taxon>
        <taxon>Pseudomonadati</taxon>
        <taxon>Pseudomonadota</taxon>
        <taxon>Gammaproteobacteria</taxon>
        <taxon>Nevskiales</taxon>
        <taxon>Nevskiaceae</taxon>
        <taxon>Stenotrophobium</taxon>
    </lineage>
</organism>
<sequence>MKATVFLIMFVVSLSSVAWGYDNGPQTIGCDYKQGKATGTSTCLIVGSGMNQGISWLVFEVNGKRWRYTDASREIELVNATGATIKQYTVSHSSSQCRPGGKPADVYTFPNGNHVCLYW</sequence>
<reference evidence="2 3" key="1">
    <citation type="submission" date="2018-04" db="EMBL/GenBank/DDBJ databases">
        <title>Novel species isolated from glacier.</title>
        <authorList>
            <person name="Liu Q."/>
            <person name="Xin Y.-H."/>
        </authorList>
    </citation>
    <scope>NUCLEOTIDE SEQUENCE [LARGE SCALE GENOMIC DNA]</scope>
    <source>
        <strain evidence="2 3">GT1R17</strain>
    </source>
</reference>
<feature type="chain" id="PRO_5015762088" description="Ig-like domain-containing protein" evidence="1">
    <location>
        <begin position="21"/>
        <end position="119"/>
    </location>
</feature>
<evidence type="ECO:0000256" key="1">
    <source>
        <dbReference type="SAM" id="SignalP"/>
    </source>
</evidence>
<comment type="caution">
    <text evidence="2">The sequence shown here is derived from an EMBL/GenBank/DDBJ whole genome shotgun (WGS) entry which is preliminary data.</text>
</comment>
<name>A0A2T5MEE9_9GAMM</name>
<accession>A0A2T5MEE9</accession>
<evidence type="ECO:0008006" key="4">
    <source>
        <dbReference type="Google" id="ProtNLM"/>
    </source>
</evidence>
<protein>
    <recommendedName>
        <fullName evidence="4">Ig-like domain-containing protein</fullName>
    </recommendedName>
</protein>
<evidence type="ECO:0000313" key="2">
    <source>
        <dbReference type="EMBL" id="PTU30961.1"/>
    </source>
</evidence>
<dbReference type="Proteomes" id="UP000244248">
    <property type="component" value="Unassembled WGS sequence"/>
</dbReference>
<dbReference type="RefSeq" id="WP_107940545.1">
    <property type="nucleotide sequence ID" value="NZ_QANS01000004.1"/>
</dbReference>
<keyword evidence="1" id="KW-0732">Signal</keyword>
<keyword evidence="3" id="KW-1185">Reference proteome</keyword>
<dbReference type="AlphaFoldDB" id="A0A2T5MEE9"/>
<feature type="signal peptide" evidence="1">
    <location>
        <begin position="1"/>
        <end position="20"/>
    </location>
</feature>
<dbReference type="EMBL" id="QANS01000004">
    <property type="protein sequence ID" value="PTU30961.1"/>
    <property type="molecule type" value="Genomic_DNA"/>
</dbReference>
<proteinExistence type="predicted"/>
<evidence type="ECO:0000313" key="3">
    <source>
        <dbReference type="Proteomes" id="UP000244248"/>
    </source>
</evidence>